<evidence type="ECO:0000256" key="1">
    <source>
        <dbReference type="SAM" id="MobiDB-lite"/>
    </source>
</evidence>
<reference evidence="3" key="1">
    <citation type="submission" date="2025-08" db="UniProtKB">
        <authorList>
            <consortium name="RefSeq"/>
        </authorList>
    </citation>
    <scope>IDENTIFICATION</scope>
    <source>
        <tissue evidence="3">Sperm</tissue>
    </source>
</reference>
<feature type="compositionally biased region" description="Polar residues" evidence="1">
    <location>
        <begin position="45"/>
        <end position="54"/>
    </location>
</feature>
<dbReference type="RefSeq" id="XP_032805619.1">
    <property type="nucleotide sequence ID" value="XM_032949728.1"/>
</dbReference>
<dbReference type="KEGG" id="pmrn:116940235"/>
<feature type="compositionally biased region" description="Low complexity" evidence="1">
    <location>
        <begin position="55"/>
        <end position="70"/>
    </location>
</feature>
<dbReference type="Proteomes" id="UP001318040">
    <property type="component" value="Chromosome 8"/>
</dbReference>
<feature type="region of interest" description="Disordered" evidence="1">
    <location>
        <begin position="301"/>
        <end position="341"/>
    </location>
</feature>
<sequence>MPPEAKLARSPLLQRASAVITDKSRLPTKPHLPSTATEPSRRISSDSGITTVTRSGSGSASGSFSSCSGSAGGSASDEFESLSIPAKGPEASSAVPPAFHRGAEKSECRFPYVTNWWYAVPRRELHSNCPSTCLYKERHSQQEVGKSAPLRTSDTAQRMDAATAAEPVSLEKYASIRVGDVPAETEACASYVQAARVHVGNATEPGDCQSGHRAGSSKETFQGDLAEAALQRLMRCSLVQPQPSVSSAAQEAAGATASGACARGSHQIAPTDVAVHSDEMPQTELEPAVQCSAVHTLARDYRGPHRMPSGGQITAEKSGFLGHNRNPEGPGAKYRPSDKTN</sequence>
<proteinExistence type="predicted"/>
<evidence type="ECO:0000313" key="2">
    <source>
        <dbReference type="Proteomes" id="UP001318040"/>
    </source>
</evidence>
<organism evidence="2 3">
    <name type="scientific">Petromyzon marinus</name>
    <name type="common">Sea lamprey</name>
    <dbReference type="NCBI Taxonomy" id="7757"/>
    <lineage>
        <taxon>Eukaryota</taxon>
        <taxon>Metazoa</taxon>
        <taxon>Chordata</taxon>
        <taxon>Craniata</taxon>
        <taxon>Vertebrata</taxon>
        <taxon>Cyclostomata</taxon>
        <taxon>Hyperoartia</taxon>
        <taxon>Petromyzontiformes</taxon>
        <taxon>Petromyzontidae</taxon>
        <taxon>Petromyzon</taxon>
    </lineage>
</organism>
<accession>A0AAJ7SUS0</accession>
<feature type="region of interest" description="Disordered" evidence="1">
    <location>
        <begin position="1"/>
        <end position="70"/>
    </location>
</feature>
<keyword evidence="2" id="KW-1185">Reference proteome</keyword>
<evidence type="ECO:0000313" key="3">
    <source>
        <dbReference type="RefSeq" id="XP_032805619.1"/>
    </source>
</evidence>
<gene>
    <name evidence="3" type="primary">LOC116940235</name>
</gene>
<dbReference type="AlphaFoldDB" id="A0AAJ7SUS0"/>
<protein>
    <submittedName>
        <fullName evidence="3">Uncharacterized protein LOC116940235</fullName>
    </submittedName>
</protein>
<name>A0AAJ7SUS0_PETMA</name>